<keyword evidence="7" id="KW-0949">S-adenosyl-L-methionine</keyword>
<keyword evidence="8 12" id="KW-0812">Transmembrane</keyword>
<keyword evidence="14" id="KW-1185">Reference proteome</keyword>
<dbReference type="GO" id="GO:0008168">
    <property type="term" value="F:methyltransferase activity"/>
    <property type="evidence" value="ECO:0007669"/>
    <property type="project" value="UniProtKB-KW"/>
</dbReference>
<evidence type="ECO:0000256" key="7">
    <source>
        <dbReference type="ARBA" id="ARBA00022691"/>
    </source>
</evidence>
<evidence type="ECO:0000256" key="12">
    <source>
        <dbReference type="SAM" id="Phobius"/>
    </source>
</evidence>
<feature type="transmembrane region" description="Helical" evidence="12">
    <location>
        <begin position="128"/>
        <end position="153"/>
    </location>
</feature>
<dbReference type="GO" id="GO:0016020">
    <property type="term" value="C:membrane"/>
    <property type="evidence" value="ECO:0007669"/>
    <property type="project" value="UniProtKB-SubCell"/>
</dbReference>
<keyword evidence="10 12" id="KW-0472">Membrane</keyword>
<dbReference type="NCBIfam" id="NF045656">
    <property type="entry name" value="MeththiolMtaseMddA"/>
    <property type="match status" value="1"/>
</dbReference>
<evidence type="ECO:0000313" key="13">
    <source>
        <dbReference type="EMBL" id="QNM81771.1"/>
    </source>
</evidence>
<dbReference type="PANTHER" id="PTHR31040">
    <property type="entry name" value="NURIM"/>
    <property type="match status" value="1"/>
</dbReference>
<feature type="transmembrane region" description="Helical" evidence="12">
    <location>
        <begin position="48"/>
        <end position="66"/>
    </location>
</feature>
<accession>A0A7G9KZH2</accession>
<evidence type="ECO:0000256" key="6">
    <source>
        <dbReference type="ARBA" id="ARBA00022679"/>
    </source>
</evidence>
<feature type="transmembrane region" description="Helical" evidence="12">
    <location>
        <begin position="7"/>
        <end position="28"/>
    </location>
</feature>
<dbReference type="Gene3D" id="1.20.120.1630">
    <property type="match status" value="1"/>
</dbReference>
<keyword evidence="5 13" id="KW-0489">Methyltransferase</keyword>
<dbReference type="InterPro" id="IPR054700">
    <property type="entry name" value="MddA"/>
</dbReference>
<dbReference type="Proteomes" id="UP000515861">
    <property type="component" value="Chromosome"/>
</dbReference>
<reference evidence="13 14" key="1">
    <citation type="submission" date="2020-08" db="EMBL/GenBank/DDBJ databases">
        <title>Sphingomonas sp. sand1-3 16S ribosomal RNA gene Genome sequencing and assembly.</title>
        <authorList>
            <person name="Kang M."/>
        </authorList>
    </citation>
    <scope>NUCLEOTIDE SEQUENCE [LARGE SCALE GENOMIC DNA]</scope>
    <source>
        <strain evidence="14">sand1-3</strain>
    </source>
</reference>
<evidence type="ECO:0000256" key="3">
    <source>
        <dbReference type="ARBA" id="ARBA00010631"/>
    </source>
</evidence>
<evidence type="ECO:0000256" key="10">
    <source>
        <dbReference type="ARBA" id="ARBA00023136"/>
    </source>
</evidence>
<evidence type="ECO:0000256" key="4">
    <source>
        <dbReference type="ARBA" id="ARBA00012149"/>
    </source>
</evidence>
<evidence type="ECO:0000256" key="2">
    <source>
        <dbReference type="ARBA" id="ARBA00004141"/>
    </source>
</evidence>
<evidence type="ECO:0000256" key="11">
    <source>
        <dbReference type="ARBA" id="ARBA00048134"/>
    </source>
</evidence>
<evidence type="ECO:0000256" key="9">
    <source>
        <dbReference type="ARBA" id="ARBA00022989"/>
    </source>
</evidence>
<protein>
    <recommendedName>
        <fullName evidence="4">methanethiol S-methyltransferase</fullName>
        <ecNumber evidence="4">2.1.1.334</ecNumber>
    </recommendedName>
</protein>
<dbReference type="EMBL" id="CP060697">
    <property type="protein sequence ID" value="QNM81771.1"/>
    <property type="molecule type" value="Genomic_DNA"/>
</dbReference>
<organism evidence="13 14">
    <name type="scientific">Sphingomonas sabuli</name>
    <dbReference type="NCBI Taxonomy" id="2764186"/>
    <lineage>
        <taxon>Bacteria</taxon>
        <taxon>Pseudomonadati</taxon>
        <taxon>Pseudomonadota</taxon>
        <taxon>Alphaproteobacteria</taxon>
        <taxon>Sphingomonadales</taxon>
        <taxon>Sphingomonadaceae</taxon>
        <taxon>Sphingomonas</taxon>
    </lineage>
</organism>
<dbReference type="EC" id="2.1.1.334" evidence="4"/>
<proteinExistence type="inferred from homology"/>
<comment type="catalytic activity">
    <reaction evidence="11">
        <text>methanethiol + S-adenosyl-L-methionine = dimethyl sulfide + S-adenosyl-L-homocysteine + H(+)</text>
        <dbReference type="Rhea" id="RHEA:50428"/>
        <dbReference type="ChEBI" id="CHEBI:15378"/>
        <dbReference type="ChEBI" id="CHEBI:16007"/>
        <dbReference type="ChEBI" id="CHEBI:17437"/>
        <dbReference type="ChEBI" id="CHEBI:57856"/>
        <dbReference type="ChEBI" id="CHEBI:59789"/>
        <dbReference type="EC" id="2.1.1.334"/>
    </reaction>
</comment>
<gene>
    <name evidence="13" type="ORF">H8M03_06770</name>
</gene>
<sequence length="249" mass="28572">MSRALTLVFAIFAYAVFFATFLYLILFVGDFSLGSVTLRTVNAPPTTLPVAGALAIDVALIALFGIQHSVMARQGFKKAWTRVVPPYAERSVYVLIASLILVILFRFWEAVPIVIWDLSRTLLSGPIWLVFWAGWLTVLTSTFLINHFELFGLQQAWFRLRNRKFEEPQFRTPFLYRFVRHPLYLGFMLAFWAVPTMTVSHLVLAIGMSAYMIIAIGYEERDLVGFHGDKYEEYRGRVGMLLPRFGRRA</sequence>
<evidence type="ECO:0000256" key="1">
    <source>
        <dbReference type="ARBA" id="ARBA00002096"/>
    </source>
</evidence>
<dbReference type="RefSeq" id="WP_187478727.1">
    <property type="nucleotide sequence ID" value="NZ_CP060697.1"/>
</dbReference>
<dbReference type="AlphaFoldDB" id="A0A7G9KZH2"/>
<name>A0A7G9KZH2_9SPHN</name>
<dbReference type="InterPro" id="IPR033580">
    <property type="entry name" value="Nurim-like"/>
</dbReference>
<keyword evidence="6 13" id="KW-0808">Transferase</keyword>
<evidence type="ECO:0000256" key="5">
    <source>
        <dbReference type="ARBA" id="ARBA00022603"/>
    </source>
</evidence>
<dbReference type="GO" id="GO:0032259">
    <property type="term" value="P:methylation"/>
    <property type="evidence" value="ECO:0007669"/>
    <property type="project" value="UniProtKB-KW"/>
</dbReference>
<keyword evidence="9 12" id="KW-1133">Transmembrane helix</keyword>
<comment type="function">
    <text evidence="1">Catalyzes the methylation of methanethiol (MeSH) to yield dimethylsulphide (DMS).</text>
</comment>
<feature type="transmembrane region" description="Helical" evidence="12">
    <location>
        <begin position="87"/>
        <end position="108"/>
    </location>
</feature>
<evidence type="ECO:0000313" key="14">
    <source>
        <dbReference type="Proteomes" id="UP000515861"/>
    </source>
</evidence>
<comment type="subcellular location">
    <subcellularLocation>
        <location evidence="2">Membrane</location>
        <topology evidence="2">Multi-pass membrane protein</topology>
    </subcellularLocation>
</comment>
<evidence type="ECO:0000256" key="8">
    <source>
        <dbReference type="ARBA" id="ARBA00022692"/>
    </source>
</evidence>
<dbReference type="PANTHER" id="PTHR31040:SF1">
    <property type="entry name" value="NURIM"/>
    <property type="match status" value="1"/>
</dbReference>
<comment type="similarity">
    <text evidence="3">Belongs to the nurim family.</text>
</comment>
<dbReference type="KEGG" id="ssau:H8M03_06770"/>